<comment type="caution">
    <text evidence="2">The sequence shown here is derived from an EMBL/GenBank/DDBJ whole genome shotgun (WGS) entry which is preliminary data.</text>
</comment>
<protein>
    <submittedName>
        <fullName evidence="2">SDR family oxidoreductase</fullName>
    </submittedName>
</protein>
<organism evidence="2 3">
    <name type="scientific">Rhodanobacter humi</name>
    <dbReference type="NCBI Taxonomy" id="1888173"/>
    <lineage>
        <taxon>Bacteria</taxon>
        <taxon>Pseudomonadati</taxon>
        <taxon>Pseudomonadota</taxon>
        <taxon>Gammaproteobacteria</taxon>
        <taxon>Lysobacterales</taxon>
        <taxon>Rhodanobacteraceae</taxon>
        <taxon>Rhodanobacter</taxon>
    </lineage>
</organism>
<name>A0ABV4AQP3_9GAMM</name>
<dbReference type="Pfam" id="PF13561">
    <property type="entry name" value="adh_short_C2"/>
    <property type="match status" value="1"/>
</dbReference>
<evidence type="ECO:0000313" key="2">
    <source>
        <dbReference type="EMBL" id="MEY2182731.1"/>
    </source>
</evidence>
<gene>
    <name evidence="2" type="ORF">AB7878_09915</name>
</gene>
<dbReference type="PRINTS" id="PR00081">
    <property type="entry name" value="GDHRDH"/>
</dbReference>
<dbReference type="Pfam" id="PF00106">
    <property type="entry name" value="adh_short"/>
    <property type="match status" value="1"/>
</dbReference>
<dbReference type="NCBIfam" id="NF005395">
    <property type="entry name" value="PRK06940.1"/>
    <property type="match status" value="1"/>
</dbReference>
<dbReference type="SUPFAM" id="SSF51735">
    <property type="entry name" value="NAD(P)-binding Rossmann-fold domains"/>
    <property type="match status" value="1"/>
</dbReference>
<comment type="similarity">
    <text evidence="1">Belongs to the short-chain dehydrogenases/reductases (SDR) family.</text>
</comment>
<dbReference type="InterPro" id="IPR036291">
    <property type="entry name" value="NAD(P)-bd_dom_sf"/>
</dbReference>
<sequence length="274" mass="28682">MKDVTVVIGAGGIGMAIARRVSSGRHVLLADHRRESADAAARLLELAGFETTTMQADVSDRSTVQAVVGKARELGPIKALVQAAGVSPSQAPIEAILKVDLYGTAMLLEEFGKVMAEGGSGVVISSQSGYRMPALTAAQDALLATAPAEDLLALDFVRNAKDTLHAYQISKRCNSLRVRGEAIHWAKRGARINAISPGIIVTPLAHDELHGERADFYQAMLKKMPAGRAGTPDEIAALAALIMGPEGGFITGSDFLIDGGATANFYYGPDAGKS</sequence>
<dbReference type="Proteomes" id="UP001562159">
    <property type="component" value="Unassembled WGS sequence"/>
</dbReference>
<dbReference type="Gene3D" id="3.40.50.720">
    <property type="entry name" value="NAD(P)-binding Rossmann-like Domain"/>
    <property type="match status" value="1"/>
</dbReference>
<reference evidence="2 3" key="1">
    <citation type="submission" date="2024-07" db="EMBL/GenBank/DDBJ databases">
        <title>Molecular mechanisms and environmental adaptations of flagellar loss and biofilm growth of Rhodanobacter under environmental stress.</title>
        <authorList>
            <person name="Chen M."/>
        </authorList>
    </citation>
    <scope>NUCLEOTIDE SEQUENCE [LARGE SCALE GENOMIC DNA]</scope>
    <source>
        <strain evidence="2 3">RS22</strain>
    </source>
</reference>
<dbReference type="EMBL" id="JBGBPY010000001">
    <property type="protein sequence ID" value="MEY2182731.1"/>
    <property type="molecule type" value="Genomic_DNA"/>
</dbReference>
<keyword evidence="3" id="KW-1185">Reference proteome</keyword>
<dbReference type="PANTHER" id="PTHR42760">
    <property type="entry name" value="SHORT-CHAIN DEHYDROGENASES/REDUCTASES FAMILY MEMBER"/>
    <property type="match status" value="1"/>
</dbReference>
<dbReference type="InterPro" id="IPR002347">
    <property type="entry name" value="SDR_fam"/>
</dbReference>
<proteinExistence type="inferred from homology"/>
<dbReference type="CDD" id="cd05233">
    <property type="entry name" value="SDR_c"/>
    <property type="match status" value="1"/>
</dbReference>
<evidence type="ECO:0000313" key="3">
    <source>
        <dbReference type="Proteomes" id="UP001562159"/>
    </source>
</evidence>
<evidence type="ECO:0000256" key="1">
    <source>
        <dbReference type="ARBA" id="ARBA00006484"/>
    </source>
</evidence>
<accession>A0ABV4AQP3</accession>